<sequence length="68" mass="7389">MSASVGRRTATEILDYFGKCPRCGYPATAWLHTVVADGRTRREVVGVCDSPCGWSGPVRVTSMTKQGR</sequence>
<dbReference type="RefSeq" id="WP_378615360.1">
    <property type="nucleotide sequence ID" value="NZ_JBHSAX010000022.1"/>
</dbReference>
<evidence type="ECO:0000313" key="1">
    <source>
        <dbReference type="EMBL" id="MFC3965487.1"/>
    </source>
</evidence>
<proteinExistence type="predicted"/>
<protein>
    <submittedName>
        <fullName evidence="1">Uncharacterized protein</fullName>
    </submittedName>
</protein>
<reference evidence="2" key="1">
    <citation type="journal article" date="2019" name="Int. J. Syst. Evol. Microbiol.">
        <title>The Global Catalogue of Microorganisms (GCM) 10K type strain sequencing project: providing services to taxonomists for standard genome sequencing and annotation.</title>
        <authorList>
            <consortium name="The Broad Institute Genomics Platform"/>
            <consortium name="The Broad Institute Genome Sequencing Center for Infectious Disease"/>
            <person name="Wu L."/>
            <person name="Ma J."/>
        </authorList>
    </citation>
    <scope>NUCLEOTIDE SEQUENCE [LARGE SCALE GENOMIC DNA]</scope>
    <source>
        <strain evidence="2">CGMCC 4.7330</strain>
    </source>
</reference>
<dbReference type="Proteomes" id="UP001595696">
    <property type="component" value="Unassembled WGS sequence"/>
</dbReference>
<accession>A0ABV8DZ96</accession>
<keyword evidence="2" id="KW-1185">Reference proteome</keyword>
<gene>
    <name evidence="1" type="ORF">ACFO0B_26150</name>
</gene>
<comment type="caution">
    <text evidence="1">The sequence shown here is derived from an EMBL/GenBank/DDBJ whole genome shotgun (WGS) entry which is preliminary data.</text>
</comment>
<name>A0ABV8DZ96_9NOCA</name>
<dbReference type="EMBL" id="JBHSAX010000022">
    <property type="protein sequence ID" value="MFC3965487.1"/>
    <property type="molecule type" value="Genomic_DNA"/>
</dbReference>
<evidence type="ECO:0000313" key="2">
    <source>
        <dbReference type="Proteomes" id="UP001595696"/>
    </source>
</evidence>
<organism evidence="1 2">
    <name type="scientific">Nocardia jiangsuensis</name>
    <dbReference type="NCBI Taxonomy" id="1691563"/>
    <lineage>
        <taxon>Bacteria</taxon>
        <taxon>Bacillati</taxon>
        <taxon>Actinomycetota</taxon>
        <taxon>Actinomycetes</taxon>
        <taxon>Mycobacteriales</taxon>
        <taxon>Nocardiaceae</taxon>
        <taxon>Nocardia</taxon>
    </lineage>
</organism>